<protein>
    <submittedName>
        <fullName evidence="1">Uncharacterized protein</fullName>
    </submittedName>
</protein>
<keyword evidence="2" id="KW-1185">Reference proteome</keyword>
<organism evidence="1 2">
    <name type="scientific">Caulobacter phage ERS</name>
    <dbReference type="NCBI Taxonomy" id="3020392"/>
    <lineage>
        <taxon>Viruses</taxon>
        <taxon>Duplodnaviria</taxon>
        <taxon>Heunggongvirae</taxon>
        <taxon>Uroviricota</taxon>
        <taxon>Caudoviricetes</taxon>
        <taxon>Autographivirales</taxon>
        <taxon>Autonotataviridae</taxon>
        <taxon>Percyvirus</taxon>
        <taxon>Percyvirus ERS</taxon>
    </lineage>
</organism>
<dbReference type="EMBL" id="OQ137560">
    <property type="protein sequence ID" value="WCA46256.1"/>
    <property type="molecule type" value="Genomic_DNA"/>
</dbReference>
<reference evidence="2" key="1">
    <citation type="journal article" date="2024" name="Viruses">
        <title>New Genera and Species of Caulobacter and Brevundimonas Bacteriophages Provide Insights into Phage Genome Evolution.</title>
        <authorList>
            <person name="Ely B."/>
            <person name="Hils M."/>
            <person name="Clarke A."/>
            <person name="Albert M."/>
            <person name="Holness N."/>
            <person name="Lenski J."/>
            <person name="Mohammadi T."/>
        </authorList>
    </citation>
    <scope>NUCLEOTIDE SEQUENCE [LARGE SCALE GENOMIC DNA]</scope>
</reference>
<sequence length="98" mass="10955">MREAPRLPVEPPALTQGYRAIHRGAGAPLRRHTVNDLQSRRNTRINERHYVNAIRIKWPTGNIEPLAATARFKGQVHLTAEGKAQARAMRGILGLKTS</sequence>
<accession>A0AAE9X5C8</accession>
<evidence type="ECO:0000313" key="2">
    <source>
        <dbReference type="Proteomes" id="UP001218127"/>
    </source>
</evidence>
<dbReference type="Proteomes" id="UP001218127">
    <property type="component" value="Segment"/>
</dbReference>
<name>A0AAE9X5C8_9CAUD</name>
<gene>
    <name evidence="1" type="primary">ERS_gp008</name>
</gene>
<proteinExistence type="predicted"/>
<evidence type="ECO:0000313" key="1">
    <source>
        <dbReference type="EMBL" id="WCA46256.1"/>
    </source>
</evidence>